<keyword evidence="1" id="KW-0812">Transmembrane</keyword>
<feature type="transmembrane region" description="Helical" evidence="1">
    <location>
        <begin position="98"/>
        <end position="120"/>
    </location>
</feature>
<evidence type="ECO:0000313" key="3">
    <source>
        <dbReference type="Proteomes" id="UP000233325"/>
    </source>
</evidence>
<dbReference type="EMBL" id="PHAH01000001">
    <property type="protein sequence ID" value="PKM89393.1"/>
    <property type="molecule type" value="Genomic_DNA"/>
</dbReference>
<feature type="transmembrane region" description="Helical" evidence="1">
    <location>
        <begin position="132"/>
        <end position="156"/>
    </location>
</feature>
<gene>
    <name evidence="2" type="ORF">CVU83_00020</name>
</gene>
<evidence type="ECO:0000313" key="2">
    <source>
        <dbReference type="EMBL" id="PKM89393.1"/>
    </source>
</evidence>
<feature type="transmembrane region" description="Helical" evidence="1">
    <location>
        <begin position="6"/>
        <end position="26"/>
    </location>
</feature>
<proteinExistence type="predicted"/>
<evidence type="ECO:0000256" key="1">
    <source>
        <dbReference type="SAM" id="Phobius"/>
    </source>
</evidence>
<protein>
    <submittedName>
        <fullName evidence="2">Uncharacterized protein</fullName>
    </submittedName>
</protein>
<reference evidence="2 3" key="1">
    <citation type="journal article" date="2017" name="ISME J.">
        <title>Potential for microbial H2 and metal transformations associated with novel bacteria and archaea in deep terrestrial subsurface sediments.</title>
        <authorList>
            <person name="Hernsdorf A.W."/>
            <person name="Amano Y."/>
            <person name="Miyakawa K."/>
            <person name="Ise K."/>
            <person name="Suzuki Y."/>
            <person name="Anantharaman K."/>
            <person name="Probst A."/>
            <person name="Burstein D."/>
            <person name="Thomas B.C."/>
            <person name="Banfield J.F."/>
        </authorList>
    </citation>
    <scope>NUCLEOTIDE SEQUENCE [LARGE SCALE GENOMIC DNA]</scope>
    <source>
        <strain evidence="2">HGW-Falkowbacteria-2</strain>
    </source>
</reference>
<feature type="transmembrane region" description="Helical" evidence="1">
    <location>
        <begin position="63"/>
        <end position="86"/>
    </location>
</feature>
<comment type="caution">
    <text evidence="2">The sequence shown here is derived from an EMBL/GenBank/DDBJ whole genome shotgun (WGS) entry which is preliminary data.</text>
</comment>
<keyword evidence="1" id="KW-1133">Transmembrane helix</keyword>
<keyword evidence="1" id="KW-0472">Membrane</keyword>
<dbReference type="AlphaFoldDB" id="A0A2N2E3U7"/>
<dbReference type="Proteomes" id="UP000233325">
    <property type="component" value="Unassembled WGS sequence"/>
</dbReference>
<name>A0A2N2E3U7_9BACT</name>
<feature type="transmembrane region" description="Helical" evidence="1">
    <location>
        <begin position="38"/>
        <end position="57"/>
    </location>
</feature>
<accession>A0A2N2E3U7</accession>
<sequence>MEVLNLLLAALAFVGIYSIVSIYRRYPFQPAFPWHFKLFIWAACISIILYFVIILLVHLGLISLAYCAYVFMPVAIICVASALYHHHLIAQNRVMSATMARGASIMVHAICLTLFIRYAYKYLQADKDLTLIYLYAMEMMVVLITFFVLSSLKLAIRPICACISLRFKCTNRIMD</sequence>
<organism evidence="2 3">
    <name type="scientific">Candidatus Falkowbacteria bacterium HGW-Falkowbacteria-2</name>
    <dbReference type="NCBI Taxonomy" id="2013769"/>
    <lineage>
        <taxon>Bacteria</taxon>
        <taxon>Candidatus Falkowiibacteriota</taxon>
    </lineage>
</organism>